<dbReference type="Gene3D" id="2.40.128.110">
    <property type="entry name" value="Lipid/polyisoprenoid-binding, YceI-like"/>
    <property type="match status" value="1"/>
</dbReference>
<sequence length="56" mass="6164">MPVTLKQNGATTTAEGQFPIKRLTFKIGENEWADTSMVADEVQVKFKLALTGIPKI</sequence>
<evidence type="ECO:0000313" key="1">
    <source>
        <dbReference type="EMBL" id="MPN21139.1"/>
    </source>
</evidence>
<dbReference type="AlphaFoldDB" id="A0A645G5R3"/>
<proteinExistence type="predicted"/>
<dbReference type="EMBL" id="VSSQ01069045">
    <property type="protein sequence ID" value="MPN21139.1"/>
    <property type="molecule type" value="Genomic_DNA"/>
</dbReference>
<reference evidence="1" key="1">
    <citation type="submission" date="2019-08" db="EMBL/GenBank/DDBJ databases">
        <authorList>
            <person name="Kucharzyk K."/>
            <person name="Murdoch R.W."/>
            <person name="Higgins S."/>
            <person name="Loffler F."/>
        </authorList>
    </citation>
    <scope>NUCLEOTIDE SEQUENCE</scope>
</reference>
<name>A0A645G5R3_9ZZZZ</name>
<evidence type="ECO:0008006" key="2">
    <source>
        <dbReference type="Google" id="ProtNLM"/>
    </source>
</evidence>
<comment type="caution">
    <text evidence="1">The sequence shown here is derived from an EMBL/GenBank/DDBJ whole genome shotgun (WGS) entry which is preliminary data.</text>
</comment>
<dbReference type="InterPro" id="IPR036761">
    <property type="entry name" value="TTHA0802/YceI-like_sf"/>
</dbReference>
<dbReference type="SUPFAM" id="SSF101874">
    <property type="entry name" value="YceI-like"/>
    <property type="match status" value="1"/>
</dbReference>
<protein>
    <recommendedName>
        <fullName evidence="2">Lipid/polyisoprenoid-binding YceI-like domain-containing protein</fullName>
    </recommendedName>
</protein>
<accession>A0A645G5R3</accession>
<gene>
    <name evidence="1" type="ORF">SDC9_168518</name>
</gene>
<organism evidence="1">
    <name type="scientific">bioreactor metagenome</name>
    <dbReference type="NCBI Taxonomy" id="1076179"/>
    <lineage>
        <taxon>unclassified sequences</taxon>
        <taxon>metagenomes</taxon>
        <taxon>ecological metagenomes</taxon>
    </lineage>
</organism>